<dbReference type="AlphaFoldDB" id="A0ABD0TU62"/>
<evidence type="ECO:0000256" key="1">
    <source>
        <dbReference type="SAM" id="MobiDB-lite"/>
    </source>
</evidence>
<accession>A0ABD0TU62</accession>
<dbReference type="Proteomes" id="UP001552299">
    <property type="component" value="Unassembled WGS sequence"/>
</dbReference>
<name>A0ABD0TU62_DENTH</name>
<gene>
    <name evidence="2" type="ORF">M5K25_028220</name>
</gene>
<feature type="region of interest" description="Disordered" evidence="1">
    <location>
        <begin position="311"/>
        <end position="336"/>
    </location>
</feature>
<feature type="compositionally biased region" description="Basic and acidic residues" evidence="1">
    <location>
        <begin position="89"/>
        <end position="99"/>
    </location>
</feature>
<reference evidence="2 3" key="1">
    <citation type="journal article" date="2024" name="Plant Biotechnol. J.">
        <title>Dendrobium thyrsiflorum genome and its molecular insights into genes involved in important horticultural traits.</title>
        <authorList>
            <person name="Chen B."/>
            <person name="Wang J.Y."/>
            <person name="Zheng P.J."/>
            <person name="Li K.L."/>
            <person name="Liang Y.M."/>
            <person name="Chen X.F."/>
            <person name="Zhang C."/>
            <person name="Zhao X."/>
            <person name="He X."/>
            <person name="Zhang G.Q."/>
            <person name="Liu Z.J."/>
            <person name="Xu Q."/>
        </authorList>
    </citation>
    <scope>NUCLEOTIDE SEQUENCE [LARGE SCALE GENOMIC DNA]</scope>
    <source>
        <strain evidence="2">GZMU011</strain>
    </source>
</reference>
<keyword evidence="3" id="KW-1185">Reference proteome</keyword>
<comment type="caution">
    <text evidence="2">The sequence shown here is derived from an EMBL/GenBank/DDBJ whole genome shotgun (WGS) entry which is preliminary data.</text>
</comment>
<dbReference type="EMBL" id="JANQDX010000023">
    <property type="protein sequence ID" value="KAL0903074.1"/>
    <property type="molecule type" value="Genomic_DNA"/>
</dbReference>
<evidence type="ECO:0000313" key="3">
    <source>
        <dbReference type="Proteomes" id="UP001552299"/>
    </source>
</evidence>
<sequence>MFGDFTICAAIGDKQVDDPRRPCSNFSCVRGPGLQRSSRYADRRRRVRDMSMSTNTVRRVARAGVYEKLRKRNQTSEAETRNGRLRSQGRTEPHFDSPRKRSMPGLGGASAPRENVCRCDHESNQVETLSTDKLCVNVDRDGQAPVPRVRIPVVAARNDVIAPAEVITIKAVGGYSNKGEHLAIMKTPAVTITFEWVPICNPFFPMPHSGGELEEPTYVSIRFGNPSRAPIGLLAEPDRCATHGPRDRAYGLLPSQSLFQHRWSIRPLSLSTTVIRNFFDLRPRNRFTNTINIDWRGSNEGNDKYRSCGDGLHGRGNVPKVNRTPGHTTPFPPAKGCSRPIAAIRKSVPPAHPKMYGKGIPGCDGSIGAIHHTPFVRTRHVPKKRR</sequence>
<organism evidence="2 3">
    <name type="scientific">Dendrobium thyrsiflorum</name>
    <name type="common">Pinecone-like raceme dendrobium</name>
    <name type="synonym">Orchid</name>
    <dbReference type="NCBI Taxonomy" id="117978"/>
    <lineage>
        <taxon>Eukaryota</taxon>
        <taxon>Viridiplantae</taxon>
        <taxon>Streptophyta</taxon>
        <taxon>Embryophyta</taxon>
        <taxon>Tracheophyta</taxon>
        <taxon>Spermatophyta</taxon>
        <taxon>Magnoliopsida</taxon>
        <taxon>Liliopsida</taxon>
        <taxon>Asparagales</taxon>
        <taxon>Orchidaceae</taxon>
        <taxon>Epidendroideae</taxon>
        <taxon>Malaxideae</taxon>
        <taxon>Dendrobiinae</taxon>
        <taxon>Dendrobium</taxon>
    </lineage>
</organism>
<proteinExistence type="predicted"/>
<evidence type="ECO:0000313" key="2">
    <source>
        <dbReference type="EMBL" id="KAL0903074.1"/>
    </source>
</evidence>
<protein>
    <submittedName>
        <fullName evidence="2">Uncharacterized protein</fullName>
    </submittedName>
</protein>
<feature type="region of interest" description="Disordered" evidence="1">
    <location>
        <begin position="66"/>
        <end position="114"/>
    </location>
</feature>